<evidence type="ECO:0000256" key="6">
    <source>
        <dbReference type="ARBA" id="ARBA00023012"/>
    </source>
</evidence>
<feature type="domain" description="Histidine kinase" evidence="7">
    <location>
        <begin position="183"/>
        <end position="403"/>
    </location>
</feature>
<keyword evidence="3" id="KW-0597">Phosphoprotein</keyword>
<sequence>MATERFRGLITIQHAIGEARGDLKTVMQAIVQESSVMPQSNGIVVELRDGDQLYYAAASGSSAGLIGLRLPLNASLSGLCILTGEPLYCEDSHQDPRVNRAACDRVGLRSMIVVPIPHQGQTVGVLKYHSDMPSAFDEQDMLIAHLLVGPIAVGFSSVAEADAIRAKVDLQTVVTMKEQFVSMVSHELRTPVTSIAGSLALLSGGAGGELSDRSLSLIAIASRNADRLKKLVNDLLDVNRLESGGMALSLADVDARAILGAVVEENGPFVSEAGVVLKLHEPAAPVYLETDKDLLFQAVTNLVSNAAKFSGAGSTVTISLTTAGDSALIRVSDEGPGVPEAFRSRLFDRFSQSEHTRDATHLPGSGLGLAITQGIVQQLGGAIRLDEAVKTGATFEIALPLSTSH</sequence>
<dbReference type="Pfam" id="PF13185">
    <property type="entry name" value="GAF_2"/>
    <property type="match status" value="1"/>
</dbReference>
<keyword evidence="9" id="KW-1185">Reference proteome</keyword>
<dbReference type="InterPro" id="IPR004358">
    <property type="entry name" value="Sig_transdc_His_kin-like_C"/>
</dbReference>
<dbReference type="SUPFAM" id="SSF55874">
    <property type="entry name" value="ATPase domain of HSP90 chaperone/DNA topoisomerase II/histidine kinase"/>
    <property type="match status" value="1"/>
</dbReference>
<dbReference type="InterPro" id="IPR036097">
    <property type="entry name" value="HisK_dim/P_sf"/>
</dbReference>
<dbReference type="PANTHER" id="PTHR43547">
    <property type="entry name" value="TWO-COMPONENT HISTIDINE KINASE"/>
    <property type="match status" value="1"/>
</dbReference>
<dbReference type="PRINTS" id="PR00344">
    <property type="entry name" value="BCTRLSENSOR"/>
</dbReference>
<dbReference type="PROSITE" id="PS50109">
    <property type="entry name" value="HIS_KIN"/>
    <property type="match status" value="1"/>
</dbReference>
<organism evidence="8 9">
    <name type="scientific">Sphingobium phenoxybenzoativorans</name>
    <dbReference type="NCBI Taxonomy" id="1592790"/>
    <lineage>
        <taxon>Bacteria</taxon>
        <taxon>Pseudomonadati</taxon>
        <taxon>Pseudomonadota</taxon>
        <taxon>Alphaproteobacteria</taxon>
        <taxon>Sphingomonadales</taxon>
        <taxon>Sphingomonadaceae</taxon>
        <taxon>Sphingobium</taxon>
    </lineage>
</organism>
<dbReference type="OrthoDB" id="9801651at2"/>
<protein>
    <recommendedName>
        <fullName evidence="2">histidine kinase</fullName>
        <ecNumber evidence="2">2.7.13.3</ecNumber>
    </recommendedName>
</protein>
<dbReference type="SMART" id="SM00065">
    <property type="entry name" value="GAF"/>
    <property type="match status" value="1"/>
</dbReference>
<dbReference type="GO" id="GO:0000155">
    <property type="term" value="F:phosphorelay sensor kinase activity"/>
    <property type="evidence" value="ECO:0007669"/>
    <property type="project" value="InterPro"/>
</dbReference>
<keyword evidence="4" id="KW-0808">Transferase</keyword>
<dbReference type="PANTHER" id="PTHR43547:SF2">
    <property type="entry name" value="HYBRID SIGNAL TRANSDUCTION HISTIDINE KINASE C"/>
    <property type="match status" value="1"/>
</dbReference>
<dbReference type="Gene3D" id="1.10.287.130">
    <property type="match status" value="1"/>
</dbReference>
<dbReference type="CDD" id="cd00082">
    <property type="entry name" value="HisKA"/>
    <property type="match status" value="1"/>
</dbReference>
<evidence type="ECO:0000256" key="4">
    <source>
        <dbReference type="ARBA" id="ARBA00022679"/>
    </source>
</evidence>
<gene>
    <name evidence="8" type="ORF">KFK14_08620</name>
</gene>
<evidence type="ECO:0000313" key="9">
    <source>
        <dbReference type="Proteomes" id="UP000681425"/>
    </source>
</evidence>
<name>A0A975K9S7_9SPHN</name>
<dbReference type="InterPro" id="IPR003661">
    <property type="entry name" value="HisK_dim/P_dom"/>
</dbReference>
<dbReference type="EC" id="2.7.13.3" evidence="2"/>
<keyword evidence="5 8" id="KW-0418">Kinase</keyword>
<dbReference type="RefSeq" id="WP_070150904.1">
    <property type="nucleotide sequence ID" value="NZ_CP073910.1"/>
</dbReference>
<evidence type="ECO:0000259" key="7">
    <source>
        <dbReference type="PROSITE" id="PS50109"/>
    </source>
</evidence>
<dbReference type="EMBL" id="CP073910">
    <property type="protein sequence ID" value="QUT07441.1"/>
    <property type="molecule type" value="Genomic_DNA"/>
</dbReference>
<evidence type="ECO:0000256" key="3">
    <source>
        <dbReference type="ARBA" id="ARBA00022553"/>
    </source>
</evidence>
<dbReference type="Gene3D" id="3.30.565.10">
    <property type="entry name" value="Histidine kinase-like ATPase, C-terminal domain"/>
    <property type="match status" value="1"/>
</dbReference>
<dbReference type="Pfam" id="PF00512">
    <property type="entry name" value="HisKA"/>
    <property type="match status" value="1"/>
</dbReference>
<evidence type="ECO:0000256" key="5">
    <source>
        <dbReference type="ARBA" id="ARBA00022777"/>
    </source>
</evidence>
<dbReference type="Gene3D" id="3.30.450.40">
    <property type="match status" value="1"/>
</dbReference>
<dbReference type="SMART" id="SM00388">
    <property type="entry name" value="HisKA"/>
    <property type="match status" value="1"/>
</dbReference>
<dbReference type="Pfam" id="PF02518">
    <property type="entry name" value="HATPase_c"/>
    <property type="match status" value="1"/>
</dbReference>
<dbReference type="InterPro" id="IPR003594">
    <property type="entry name" value="HATPase_dom"/>
</dbReference>
<dbReference type="SUPFAM" id="SSF47384">
    <property type="entry name" value="Homodimeric domain of signal transducing histidine kinase"/>
    <property type="match status" value="1"/>
</dbReference>
<dbReference type="FunFam" id="1.10.287.130:FF:000001">
    <property type="entry name" value="Two-component sensor histidine kinase"/>
    <property type="match status" value="1"/>
</dbReference>
<dbReference type="SUPFAM" id="SSF55781">
    <property type="entry name" value="GAF domain-like"/>
    <property type="match status" value="1"/>
</dbReference>
<dbReference type="KEGG" id="spph:KFK14_08620"/>
<proteinExistence type="predicted"/>
<dbReference type="InterPro" id="IPR005467">
    <property type="entry name" value="His_kinase_dom"/>
</dbReference>
<dbReference type="AlphaFoldDB" id="A0A975K9S7"/>
<dbReference type="Proteomes" id="UP000681425">
    <property type="component" value="Chromosome"/>
</dbReference>
<evidence type="ECO:0000256" key="1">
    <source>
        <dbReference type="ARBA" id="ARBA00000085"/>
    </source>
</evidence>
<dbReference type="InterPro" id="IPR029016">
    <property type="entry name" value="GAF-like_dom_sf"/>
</dbReference>
<evidence type="ECO:0000313" key="8">
    <source>
        <dbReference type="EMBL" id="QUT07441.1"/>
    </source>
</evidence>
<comment type="catalytic activity">
    <reaction evidence="1">
        <text>ATP + protein L-histidine = ADP + protein N-phospho-L-histidine.</text>
        <dbReference type="EC" id="2.7.13.3"/>
    </reaction>
</comment>
<accession>A0A975K9S7</accession>
<keyword evidence="6" id="KW-0902">Two-component regulatory system</keyword>
<dbReference type="InterPro" id="IPR036890">
    <property type="entry name" value="HATPase_C_sf"/>
</dbReference>
<dbReference type="SMART" id="SM00387">
    <property type="entry name" value="HATPase_c"/>
    <property type="match status" value="1"/>
</dbReference>
<reference evidence="8" key="1">
    <citation type="submission" date="2021-04" db="EMBL/GenBank/DDBJ databases">
        <title>Isolation of p-tert-butylphenol degrading bacteria Sphingobium phenoxybenzoativorans Tas13 from active sludge.</title>
        <authorList>
            <person name="Li Y."/>
        </authorList>
    </citation>
    <scope>NUCLEOTIDE SEQUENCE</scope>
    <source>
        <strain evidence="8">Tas13</strain>
    </source>
</reference>
<evidence type="ECO:0000256" key="2">
    <source>
        <dbReference type="ARBA" id="ARBA00012438"/>
    </source>
</evidence>
<dbReference type="InterPro" id="IPR003018">
    <property type="entry name" value="GAF"/>
</dbReference>